<dbReference type="InterPro" id="IPR037175">
    <property type="entry name" value="KFase_sf"/>
</dbReference>
<dbReference type="Gene3D" id="3.50.30.50">
    <property type="entry name" value="Putative cyclase"/>
    <property type="match status" value="1"/>
</dbReference>
<proteinExistence type="predicted"/>
<dbReference type="GO" id="GO:0004061">
    <property type="term" value="F:arylformamidase activity"/>
    <property type="evidence" value="ECO:0007669"/>
    <property type="project" value="InterPro"/>
</dbReference>
<name>A0A6A6EFX7_9PEZI</name>
<organism evidence="1 2">
    <name type="scientific">Zopfia rhizophila CBS 207.26</name>
    <dbReference type="NCBI Taxonomy" id="1314779"/>
    <lineage>
        <taxon>Eukaryota</taxon>
        <taxon>Fungi</taxon>
        <taxon>Dikarya</taxon>
        <taxon>Ascomycota</taxon>
        <taxon>Pezizomycotina</taxon>
        <taxon>Dothideomycetes</taxon>
        <taxon>Dothideomycetes incertae sedis</taxon>
        <taxon>Zopfiaceae</taxon>
        <taxon>Zopfia</taxon>
    </lineage>
</organism>
<dbReference type="Proteomes" id="UP000800200">
    <property type="component" value="Unassembled WGS sequence"/>
</dbReference>
<reference evidence="1" key="1">
    <citation type="journal article" date="2020" name="Stud. Mycol.">
        <title>101 Dothideomycetes genomes: a test case for predicting lifestyles and emergence of pathogens.</title>
        <authorList>
            <person name="Haridas S."/>
            <person name="Albert R."/>
            <person name="Binder M."/>
            <person name="Bloem J."/>
            <person name="Labutti K."/>
            <person name="Salamov A."/>
            <person name="Andreopoulos B."/>
            <person name="Baker S."/>
            <person name="Barry K."/>
            <person name="Bills G."/>
            <person name="Bluhm B."/>
            <person name="Cannon C."/>
            <person name="Castanera R."/>
            <person name="Culley D."/>
            <person name="Daum C."/>
            <person name="Ezra D."/>
            <person name="Gonzalez J."/>
            <person name="Henrissat B."/>
            <person name="Kuo A."/>
            <person name="Liang C."/>
            <person name="Lipzen A."/>
            <person name="Lutzoni F."/>
            <person name="Magnuson J."/>
            <person name="Mondo S."/>
            <person name="Nolan M."/>
            <person name="Ohm R."/>
            <person name="Pangilinan J."/>
            <person name="Park H.-J."/>
            <person name="Ramirez L."/>
            <person name="Alfaro M."/>
            <person name="Sun H."/>
            <person name="Tritt A."/>
            <person name="Yoshinaga Y."/>
            <person name="Zwiers L.-H."/>
            <person name="Turgeon B."/>
            <person name="Goodwin S."/>
            <person name="Spatafora J."/>
            <person name="Crous P."/>
            <person name="Grigoriev I."/>
        </authorList>
    </citation>
    <scope>NUCLEOTIDE SEQUENCE</scope>
    <source>
        <strain evidence="1">CBS 207.26</strain>
    </source>
</reference>
<protein>
    <submittedName>
        <fullName evidence="1">Uncharacterized protein</fullName>
    </submittedName>
</protein>
<dbReference type="GO" id="GO:0019441">
    <property type="term" value="P:L-tryptophan catabolic process to kynurenine"/>
    <property type="evidence" value="ECO:0007669"/>
    <property type="project" value="InterPro"/>
</dbReference>
<accession>A0A6A6EFX7</accession>
<keyword evidence="2" id="KW-1185">Reference proteome</keyword>
<dbReference type="AlphaFoldDB" id="A0A6A6EFX7"/>
<dbReference type="OrthoDB" id="5396at2759"/>
<evidence type="ECO:0000313" key="2">
    <source>
        <dbReference type="Proteomes" id="UP000800200"/>
    </source>
</evidence>
<evidence type="ECO:0000313" key="1">
    <source>
        <dbReference type="EMBL" id="KAF2190957.1"/>
    </source>
</evidence>
<dbReference type="PANTHER" id="PTHR34861">
    <property type="match status" value="1"/>
</dbReference>
<gene>
    <name evidence="1" type="ORF">K469DRAFT_735878</name>
</gene>
<dbReference type="EMBL" id="ML994617">
    <property type="protein sequence ID" value="KAF2190957.1"/>
    <property type="molecule type" value="Genomic_DNA"/>
</dbReference>
<sequence length="260" mass="29227">MLIVKDSRIHALTPKYSDIPLNKSELFKSAMDDQLGFLNRLTHEIALEAAKDIGDRNTNLSQLASQRPETLPLLGRQVFHQNLYTKPPHCVNNDKKFYNGVTMDDIHGPNRTNVNGKFYMLVWSEKPIVDRGIPLDYYSWRIANNIPYEPFKTGFIPLAHLKATAKSQNVQIKFGDTLLIRSGYIAVYNVKSTEELVALANQKVYLLHEMLLAGWRCPIGELFDLEALSEQCKGTGRYSFLVTGEVPGGVASSPNILTVC</sequence>